<keyword evidence="3" id="KW-1185">Reference proteome</keyword>
<feature type="transmembrane region" description="Helical" evidence="1">
    <location>
        <begin position="7"/>
        <end position="28"/>
    </location>
</feature>
<evidence type="ECO:0000313" key="3">
    <source>
        <dbReference type="Proteomes" id="UP000199095"/>
    </source>
</evidence>
<accession>A0A1H9Z244</accession>
<organism evidence="2 3">
    <name type="scientific">Salinibacillus kushneri</name>
    <dbReference type="NCBI Taxonomy" id="237682"/>
    <lineage>
        <taxon>Bacteria</taxon>
        <taxon>Bacillati</taxon>
        <taxon>Bacillota</taxon>
        <taxon>Bacilli</taxon>
        <taxon>Bacillales</taxon>
        <taxon>Bacillaceae</taxon>
        <taxon>Salinibacillus</taxon>
    </lineage>
</organism>
<protein>
    <submittedName>
        <fullName evidence="2">Uncharacterized protein</fullName>
    </submittedName>
</protein>
<dbReference type="Proteomes" id="UP000199095">
    <property type="component" value="Unassembled WGS sequence"/>
</dbReference>
<keyword evidence="1" id="KW-0812">Transmembrane</keyword>
<keyword evidence="1" id="KW-0472">Membrane</keyword>
<name>A0A1H9Z244_9BACI</name>
<proteinExistence type="predicted"/>
<keyword evidence="1" id="KW-1133">Transmembrane helix</keyword>
<gene>
    <name evidence="2" type="ORF">SAMN05421676_101370</name>
</gene>
<dbReference type="AlphaFoldDB" id="A0A1H9Z244"/>
<dbReference type="STRING" id="237682.SAMN05421676_101370"/>
<evidence type="ECO:0000256" key="1">
    <source>
        <dbReference type="SAM" id="Phobius"/>
    </source>
</evidence>
<sequence length="29" mass="3043">MIDPENISFKSFVVGGTIGAFLGLIVGFL</sequence>
<reference evidence="3" key="1">
    <citation type="submission" date="2016-10" db="EMBL/GenBank/DDBJ databases">
        <authorList>
            <person name="Varghese N."/>
            <person name="Submissions S."/>
        </authorList>
    </citation>
    <scope>NUCLEOTIDE SEQUENCE [LARGE SCALE GENOMIC DNA]</scope>
    <source>
        <strain evidence="3">CGMCC 1.3566</strain>
    </source>
</reference>
<evidence type="ECO:0000313" key="2">
    <source>
        <dbReference type="EMBL" id="SES75553.1"/>
    </source>
</evidence>
<dbReference type="EMBL" id="FOHJ01000001">
    <property type="protein sequence ID" value="SES75553.1"/>
    <property type="molecule type" value="Genomic_DNA"/>
</dbReference>